<comment type="caution">
    <text evidence="1">The sequence shown here is derived from an EMBL/GenBank/DDBJ whole genome shotgun (WGS) entry which is preliminary data.</text>
</comment>
<organism evidence="1 2">
    <name type="scientific">Bauhinia variegata</name>
    <name type="common">Purple orchid tree</name>
    <name type="synonym">Phanera variegata</name>
    <dbReference type="NCBI Taxonomy" id="167791"/>
    <lineage>
        <taxon>Eukaryota</taxon>
        <taxon>Viridiplantae</taxon>
        <taxon>Streptophyta</taxon>
        <taxon>Embryophyta</taxon>
        <taxon>Tracheophyta</taxon>
        <taxon>Spermatophyta</taxon>
        <taxon>Magnoliopsida</taxon>
        <taxon>eudicotyledons</taxon>
        <taxon>Gunneridae</taxon>
        <taxon>Pentapetalae</taxon>
        <taxon>rosids</taxon>
        <taxon>fabids</taxon>
        <taxon>Fabales</taxon>
        <taxon>Fabaceae</taxon>
        <taxon>Cercidoideae</taxon>
        <taxon>Cercideae</taxon>
        <taxon>Bauhiniinae</taxon>
        <taxon>Bauhinia</taxon>
    </lineage>
</organism>
<dbReference type="Proteomes" id="UP000828941">
    <property type="component" value="Chromosome 4"/>
</dbReference>
<accession>A0ACB9PEB6</accession>
<evidence type="ECO:0000313" key="1">
    <source>
        <dbReference type="EMBL" id="KAI4346803.1"/>
    </source>
</evidence>
<sequence>MKAILFTFLFVASILFFPSSTSARVLAAEEKVDLPKPSPLISVPCGPYTRYRRCLPNAKPSPPPPPKKCTIYVRNCL</sequence>
<keyword evidence="2" id="KW-1185">Reference proteome</keyword>
<protein>
    <submittedName>
        <fullName evidence="1">Uncharacterized protein</fullName>
    </submittedName>
</protein>
<dbReference type="EMBL" id="CM039429">
    <property type="protein sequence ID" value="KAI4346803.1"/>
    <property type="molecule type" value="Genomic_DNA"/>
</dbReference>
<reference evidence="1 2" key="1">
    <citation type="journal article" date="2022" name="DNA Res.">
        <title>Chromosomal-level genome assembly of the orchid tree Bauhinia variegata (Leguminosae; Cercidoideae) supports the allotetraploid origin hypothesis of Bauhinia.</title>
        <authorList>
            <person name="Zhong Y."/>
            <person name="Chen Y."/>
            <person name="Zheng D."/>
            <person name="Pang J."/>
            <person name="Liu Y."/>
            <person name="Luo S."/>
            <person name="Meng S."/>
            <person name="Qian L."/>
            <person name="Wei D."/>
            <person name="Dai S."/>
            <person name="Zhou R."/>
        </authorList>
    </citation>
    <scope>NUCLEOTIDE SEQUENCE [LARGE SCALE GENOMIC DNA]</scope>
    <source>
        <strain evidence="1">BV-YZ2020</strain>
    </source>
</reference>
<proteinExistence type="predicted"/>
<gene>
    <name evidence="1" type="ORF">L6164_007671</name>
</gene>
<evidence type="ECO:0000313" key="2">
    <source>
        <dbReference type="Proteomes" id="UP000828941"/>
    </source>
</evidence>
<name>A0ACB9PEB6_BAUVA</name>